<proteinExistence type="predicted"/>
<reference evidence="2 3" key="1">
    <citation type="submission" date="2016-10" db="EMBL/GenBank/DDBJ databases">
        <title>Draft genome sequence of Coniochaeta ligniaria NRRL30616, a lignocellulolytic fungus for bioabatement of inhibitors in plant biomass hydrolysates.</title>
        <authorList>
            <consortium name="DOE Joint Genome Institute"/>
            <person name="Jimenez D.J."/>
            <person name="Hector R.E."/>
            <person name="Riley R."/>
            <person name="Sun H."/>
            <person name="Grigoriev I.V."/>
            <person name="Van Elsas J.D."/>
            <person name="Nichols N.N."/>
        </authorList>
    </citation>
    <scope>NUCLEOTIDE SEQUENCE [LARGE SCALE GENOMIC DNA]</scope>
    <source>
        <strain evidence="2 3">NRRL 30616</strain>
    </source>
</reference>
<dbReference type="EMBL" id="KV875096">
    <property type="protein sequence ID" value="OIW30698.1"/>
    <property type="molecule type" value="Genomic_DNA"/>
</dbReference>
<keyword evidence="1" id="KW-0472">Membrane</keyword>
<organism evidence="2 3">
    <name type="scientific">Coniochaeta ligniaria NRRL 30616</name>
    <dbReference type="NCBI Taxonomy" id="1408157"/>
    <lineage>
        <taxon>Eukaryota</taxon>
        <taxon>Fungi</taxon>
        <taxon>Dikarya</taxon>
        <taxon>Ascomycota</taxon>
        <taxon>Pezizomycotina</taxon>
        <taxon>Sordariomycetes</taxon>
        <taxon>Sordariomycetidae</taxon>
        <taxon>Coniochaetales</taxon>
        <taxon>Coniochaetaceae</taxon>
        <taxon>Coniochaeta</taxon>
    </lineage>
</organism>
<protein>
    <recommendedName>
        <fullName evidence="4">MARVEL domain-containing protein</fullName>
    </recommendedName>
</protein>
<dbReference type="InParanoid" id="A0A1J7JSG2"/>
<keyword evidence="3" id="KW-1185">Reference proteome</keyword>
<keyword evidence="1" id="KW-0812">Transmembrane</keyword>
<feature type="transmembrane region" description="Helical" evidence="1">
    <location>
        <begin position="124"/>
        <end position="146"/>
    </location>
</feature>
<accession>A0A1J7JSG2</accession>
<evidence type="ECO:0000313" key="3">
    <source>
        <dbReference type="Proteomes" id="UP000182658"/>
    </source>
</evidence>
<feature type="transmembrane region" description="Helical" evidence="1">
    <location>
        <begin position="180"/>
        <end position="201"/>
    </location>
</feature>
<gene>
    <name evidence="2" type="ORF">CONLIGDRAFT_679464</name>
</gene>
<sequence>MADPAAQTPALVPVSETTPLLTPQVEPVQVEPQEQTSDDSGTASAADRTLPVVIATWLELIAGVLSVSFGVACAIIRSASPVGFRFPWMITNILPGDIFFCVVAVFFAIYNLVQLRRVNKTLPVLLNIVVDLPVAFALLTIVGQAWESVSFDCSRGYGDNKLPDDVLHHCEEWGRLVMPILWFFVVLSGLVGFTALFLFLARCILLSQRRRTWGSTWARWQLPTGRLAVEFTIKLLRQETSQDTAAALDGRETTGA</sequence>
<dbReference type="AlphaFoldDB" id="A0A1J7JSG2"/>
<evidence type="ECO:0008006" key="4">
    <source>
        <dbReference type="Google" id="ProtNLM"/>
    </source>
</evidence>
<evidence type="ECO:0000313" key="2">
    <source>
        <dbReference type="EMBL" id="OIW30698.1"/>
    </source>
</evidence>
<feature type="transmembrane region" description="Helical" evidence="1">
    <location>
        <begin position="89"/>
        <end position="112"/>
    </location>
</feature>
<name>A0A1J7JSG2_9PEZI</name>
<keyword evidence="1" id="KW-1133">Transmembrane helix</keyword>
<dbReference type="Proteomes" id="UP000182658">
    <property type="component" value="Unassembled WGS sequence"/>
</dbReference>
<dbReference type="OrthoDB" id="4476294at2759"/>
<feature type="transmembrane region" description="Helical" evidence="1">
    <location>
        <begin position="57"/>
        <end position="77"/>
    </location>
</feature>
<evidence type="ECO:0000256" key="1">
    <source>
        <dbReference type="SAM" id="Phobius"/>
    </source>
</evidence>